<accession>A0A841PUA2</accession>
<organism evidence="3 4">
    <name type="scientific">Salirhabdus euzebyi</name>
    <dbReference type="NCBI Taxonomy" id="394506"/>
    <lineage>
        <taxon>Bacteria</taxon>
        <taxon>Bacillati</taxon>
        <taxon>Bacillota</taxon>
        <taxon>Bacilli</taxon>
        <taxon>Bacillales</taxon>
        <taxon>Bacillaceae</taxon>
        <taxon>Salirhabdus</taxon>
    </lineage>
</organism>
<evidence type="ECO:0000256" key="1">
    <source>
        <dbReference type="SAM" id="MobiDB-lite"/>
    </source>
</evidence>
<feature type="compositionally biased region" description="Basic and acidic residues" evidence="1">
    <location>
        <begin position="35"/>
        <end position="52"/>
    </location>
</feature>
<evidence type="ECO:0000256" key="2">
    <source>
        <dbReference type="SAM" id="SignalP"/>
    </source>
</evidence>
<keyword evidence="2" id="KW-0732">Signal</keyword>
<gene>
    <name evidence="3" type="ORF">HNQ94_000825</name>
</gene>
<comment type="caution">
    <text evidence="3">The sequence shown here is derived from an EMBL/GenBank/DDBJ whole genome shotgun (WGS) entry which is preliminary data.</text>
</comment>
<feature type="chain" id="PRO_5038995561" evidence="2">
    <location>
        <begin position="20"/>
        <end position="447"/>
    </location>
</feature>
<reference evidence="3 4" key="1">
    <citation type="submission" date="2020-08" db="EMBL/GenBank/DDBJ databases">
        <title>Genomic Encyclopedia of Type Strains, Phase IV (KMG-IV): sequencing the most valuable type-strain genomes for metagenomic binning, comparative biology and taxonomic classification.</title>
        <authorList>
            <person name="Goeker M."/>
        </authorList>
    </citation>
    <scope>NUCLEOTIDE SEQUENCE [LARGE SCALE GENOMIC DNA]</scope>
    <source>
        <strain evidence="3 4">DSM 19612</strain>
    </source>
</reference>
<dbReference type="Proteomes" id="UP000581688">
    <property type="component" value="Unassembled WGS sequence"/>
</dbReference>
<name>A0A841PUA2_9BACI</name>
<evidence type="ECO:0000313" key="3">
    <source>
        <dbReference type="EMBL" id="MBB6452380.1"/>
    </source>
</evidence>
<protein>
    <submittedName>
        <fullName evidence="3">Uncharacterized protein</fullName>
    </submittedName>
</protein>
<dbReference type="RefSeq" id="WP_174494956.1">
    <property type="nucleotide sequence ID" value="NZ_CADDWK010000002.1"/>
</dbReference>
<dbReference type="AlphaFoldDB" id="A0A841PUA2"/>
<dbReference type="PROSITE" id="PS51257">
    <property type="entry name" value="PROKAR_LIPOPROTEIN"/>
    <property type="match status" value="1"/>
</dbReference>
<evidence type="ECO:0000313" key="4">
    <source>
        <dbReference type="Proteomes" id="UP000581688"/>
    </source>
</evidence>
<sequence>MRKRLFGFIVVPMIFILVACNGGAVQNAYDQTQDNEDKKVSNEPNDNREGNNRTELLDISQLYWGMSIQEIEELFPAKKFEHNKSGDITSLTLTENRFNGSVCVDGDSMHLSIDQSGLSAIYFTLNMNKACNKDNPDAQELVNTGFEELYNKFITEVDPTSTRQRSSTVEEWSNDHSEFELAFWVNLHENPPIPYADVMIKKNKENVAVVVKASAEIVENNNEDSWLGKWNRPLRNNSATLNVLEMNDKGFTFTISSTWHARTGMVDGSAFFTSTSQAIFEDGLGCQISFVKNGGKMEVTQTMECSGYGGLNVTFEGDFLKGDVQVPEASLLDIGIFETKKQDDLFRKVVGEDYNLFVENMGVYALGSNLDNFNANVVQGYIVGLATLNEAIIMYNENNEIWGATLHDGQVLYYSNVGEYKRNIPVTIKEWIQDVGGYNGKVMFKSK</sequence>
<keyword evidence="4" id="KW-1185">Reference proteome</keyword>
<feature type="region of interest" description="Disordered" evidence="1">
    <location>
        <begin position="30"/>
        <end position="52"/>
    </location>
</feature>
<feature type="signal peptide" evidence="2">
    <location>
        <begin position="1"/>
        <end position="19"/>
    </location>
</feature>
<dbReference type="EMBL" id="JACHGH010000002">
    <property type="protein sequence ID" value="MBB6452380.1"/>
    <property type="molecule type" value="Genomic_DNA"/>
</dbReference>
<proteinExistence type="predicted"/>